<feature type="domain" description="Cytochrome b/b6 N-terminal region profile" evidence="4">
    <location>
        <begin position="4"/>
        <end position="205"/>
    </location>
</feature>
<dbReference type="InterPro" id="IPR036150">
    <property type="entry name" value="Cyt_b/b6_C_sf"/>
</dbReference>
<evidence type="ECO:0000259" key="4">
    <source>
        <dbReference type="PROSITE" id="PS51002"/>
    </source>
</evidence>
<evidence type="ECO:0000256" key="1">
    <source>
        <dbReference type="SAM" id="Coils"/>
    </source>
</evidence>
<dbReference type="PANTHER" id="PTHR19271">
    <property type="entry name" value="CYTOCHROME B"/>
    <property type="match status" value="1"/>
</dbReference>
<comment type="caution">
    <text evidence="5">The sequence shown here is derived from an EMBL/GenBank/DDBJ whole genome shotgun (WGS) entry which is preliminary data.</text>
</comment>
<sequence length="670" mass="73762">MSKFKRWFKERVPVEAFNYKVPRHANTLLYTLGGITLISFIVLIVTGIILAQFYSPTPEAANSSIRDFLTQYDLGNFIRGLHYWSAQVAIVTVIIHLLRVFFYGSYKKPREVNWLLGVVLFLVMVGLYYTGTILKWDQEAAEALAHAKAAGDLVGPLAAFFSEENGVSLLTRMFSLHTNLLPLILLSLIPAHLLLVKLLGISPLPWKRSKEEEGESTFLVHFKHLIAYGFIAFGLMSIFALILPPTIGPAPVSGVEATKPPWIFMSIFSIENWFGLMGLIVASTLLVIGLLAIPFIDKKPSASLKQRKVIVSIGAILVVLAVVLTINAYITKPEQHIGMGETEQGESLDESKGEVDEESEESEIASNEIIVLNQALVIADEIGEALNTEDIKLAGEKAIELDETIDAIKEKIAAKDQELTDEMGEAIHELLELNETANPDLDETRNNLNIAKEKINAAKALFADEEVSETLEIKVLNQALVIADEIGEALNTEDIKLAGEKAIELDETIDAIKEKIAAKDQELTDEMGEAIHELLELNETANPDLDETRNNLNIAKEKINAAKALFTDEEVKSPELVALENALEIVKEISNALDAGNAQLAGEKATELDEVIDAVGDQLKAKNADLRNELGELIHELGELGEVKNPDINKAKNEIASAEEKIKELINLFQ</sequence>
<dbReference type="InterPro" id="IPR016174">
    <property type="entry name" value="Di-haem_cyt_TM"/>
</dbReference>
<dbReference type="InterPro" id="IPR005797">
    <property type="entry name" value="Cyt_b/b6_N"/>
</dbReference>
<keyword evidence="1" id="KW-0175">Coiled coil</keyword>
<keyword evidence="3" id="KW-1133">Transmembrane helix</keyword>
<feature type="transmembrane region" description="Helical" evidence="3">
    <location>
        <begin position="28"/>
        <end position="54"/>
    </location>
</feature>
<dbReference type="SUPFAM" id="SSF81342">
    <property type="entry name" value="Transmembrane di-heme cytochromes"/>
    <property type="match status" value="1"/>
</dbReference>
<feature type="coiled-coil region" evidence="1">
    <location>
        <begin position="398"/>
        <end position="461"/>
    </location>
</feature>
<evidence type="ECO:0000256" key="2">
    <source>
        <dbReference type="SAM" id="MobiDB-lite"/>
    </source>
</evidence>
<feature type="transmembrane region" description="Helical" evidence="3">
    <location>
        <begin position="180"/>
        <end position="204"/>
    </location>
</feature>
<feature type="transmembrane region" description="Helical" evidence="3">
    <location>
        <begin position="309"/>
        <end position="330"/>
    </location>
</feature>
<feature type="coiled-coil region" evidence="1">
    <location>
        <begin position="616"/>
        <end position="668"/>
    </location>
</feature>
<keyword evidence="3" id="KW-0472">Membrane</keyword>
<dbReference type="GO" id="GO:0016020">
    <property type="term" value="C:membrane"/>
    <property type="evidence" value="ECO:0007669"/>
    <property type="project" value="InterPro"/>
</dbReference>
<evidence type="ECO:0000313" key="6">
    <source>
        <dbReference type="Proteomes" id="UP000243739"/>
    </source>
</evidence>
<dbReference type="EMBL" id="MIJF01000028">
    <property type="protein sequence ID" value="OEF99225.1"/>
    <property type="molecule type" value="Genomic_DNA"/>
</dbReference>
<keyword evidence="3" id="KW-0812">Transmembrane</keyword>
<dbReference type="RefSeq" id="WP_069656906.1">
    <property type="nucleotide sequence ID" value="NZ_MIJF01000028.1"/>
</dbReference>
<name>A0A1D2YUA3_9BACI</name>
<protein>
    <recommendedName>
        <fullName evidence="4">Cytochrome b/b6 N-terminal region profile domain-containing protein</fullName>
    </recommendedName>
</protein>
<dbReference type="AlphaFoldDB" id="A0A1D2YUA3"/>
<feature type="transmembrane region" description="Helical" evidence="3">
    <location>
        <begin position="273"/>
        <end position="297"/>
    </location>
</feature>
<accession>A0A1D2YUA3</accession>
<reference evidence="5 6" key="1">
    <citation type="submission" date="2016-09" db="EMBL/GenBank/DDBJ databases">
        <title>Draft genome sequence for the type strain of Vulcanibacillus modesticaldus BR, a strictly anaerobic, moderately thermophilic, and nitrate-reducing bacterium from deep sea-hydrothermal vents of the Mid-Atlantic Ridge.</title>
        <authorList>
            <person name="Abin C.A."/>
            <person name="Hollibaugh J.T."/>
        </authorList>
    </citation>
    <scope>NUCLEOTIDE SEQUENCE [LARGE SCALE GENOMIC DNA]</scope>
    <source>
        <strain evidence="5 6">BR</strain>
    </source>
</reference>
<keyword evidence="6" id="KW-1185">Reference proteome</keyword>
<dbReference type="GO" id="GO:0022904">
    <property type="term" value="P:respiratory electron transport chain"/>
    <property type="evidence" value="ECO:0007669"/>
    <property type="project" value="InterPro"/>
</dbReference>
<dbReference type="GO" id="GO:0016491">
    <property type="term" value="F:oxidoreductase activity"/>
    <property type="evidence" value="ECO:0007669"/>
    <property type="project" value="InterPro"/>
</dbReference>
<organism evidence="5 6">
    <name type="scientific">Vulcanibacillus modesticaldus</name>
    <dbReference type="NCBI Taxonomy" id="337097"/>
    <lineage>
        <taxon>Bacteria</taxon>
        <taxon>Bacillati</taxon>
        <taxon>Bacillota</taxon>
        <taxon>Bacilli</taxon>
        <taxon>Bacillales</taxon>
        <taxon>Bacillaceae</taxon>
        <taxon>Vulcanibacillus</taxon>
    </lineage>
</organism>
<dbReference type="OrthoDB" id="9804503at2"/>
<feature type="transmembrane region" description="Helical" evidence="3">
    <location>
        <begin position="225"/>
        <end position="243"/>
    </location>
</feature>
<dbReference type="PROSITE" id="PS51002">
    <property type="entry name" value="CYTB_NTER"/>
    <property type="match status" value="1"/>
</dbReference>
<dbReference type="PANTHER" id="PTHR19271:SF16">
    <property type="entry name" value="CYTOCHROME B"/>
    <property type="match status" value="1"/>
</dbReference>
<evidence type="ECO:0000256" key="3">
    <source>
        <dbReference type="SAM" id="Phobius"/>
    </source>
</evidence>
<evidence type="ECO:0000313" key="5">
    <source>
        <dbReference type="EMBL" id="OEF99225.1"/>
    </source>
</evidence>
<dbReference type="InterPro" id="IPR027387">
    <property type="entry name" value="Cytb/b6-like_sf"/>
</dbReference>
<dbReference type="Proteomes" id="UP000243739">
    <property type="component" value="Unassembled WGS sequence"/>
</dbReference>
<gene>
    <name evidence="5" type="ORF">BHF71_09545</name>
</gene>
<dbReference type="SUPFAM" id="SSF81648">
    <property type="entry name" value="a domain/subunit of cytochrome bc1 complex (Ubiquinol-cytochrome c reductase)"/>
    <property type="match status" value="1"/>
</dbReference>
<proteinExistence type="predicted"/>
<feature type="transmembrane region" description="Helical" evidence="3">
    <location>
        <begin position="114"/>
        <end position="131"/>
    </location>
</feature>
<dbReference type="Gene3D" id="1.20.810.10">
    <property type="entry name" value="Cytochrome Bc1 Complex, Chain C"/>
    <property type="match status" value="1"/>
</dbReference>
<dbReference type="STRING" id="337097.BHF71_09545"/>
<feature type="transmembrane region" description="Helical" evidence="3">
    <location>
        <begin position="81"/>
        <end position="102"/>
    </location>
</feature>
<dbReference type="Pfam" id="PF00033">
    <property type="entry name" value="Cytochrome_B"/>
    <property type="match status" value="1"/>
</dbReference>
<feature type="coiled-coil region" evidence="1">
    <location>
        <begin position="502"/>
        <end position="565"/>
    </location>
</feature>
<dbReference type="GO" id="GO:0009055">
    <property type="term" value="F:electron transfer activity"/>
    <property type="evidence" value="ECO:0007669"/>
    <property type="project" value="InterPro"/>
</dbReference>
<feature type="region of interest" description="Disordered" evidence="2">
    <location>
        <begin position="337"/>
        <end position="363"/>
    </location>
</feature>